<dbReference type="EMBL" id="JGDB01000009">
    <property type="protein sequence ID" value="EXY92889.1"/>
    <property type="molecule type" value="Genomic_DNA"/>
</dbReference>
<comment type="caution">
    <text evidence="2">The sequence shown here is derived from an EMBL/GenBank/DDBJ whole genome shotgun (WGS) entry which is preliminary data.</text>
</comment>
<evidence type="ECO:0000313" key="3">
    <source>
        <dbReference type="Proteomes" id="UP000020773"/>
    </source>
</evidence>
<accession>A0A015UEF2</accession>
<dbReference type="EMBL" id="JGDB01000006">
    <property type="protein sequence ID" value="EXY93127.1"/>
    <property type="molecule type" value="Genomic_DNA"/>
</dbReference>
<gene>
    <name evidence="2" type="ORF">M125_0207</name>
    <name evidence="1" type="ORF">M125_0386</name>
</gene>
<protein>
    <submittedName>
        <fullName evidence="2">Uncharacterized protein</fullName>
    </submittedName>
</protein>
<reference evidence="2 3" key="1">
    <citation type="submission" date="2014-02" db="EMBL/GenBank/DDBJ databases">
        <authorList>
            <person name="Sears C."/>
            <person name="Carroll K."/>
            <person name="Sack B.R."/>
            <person name="Qadri F."/>
            <person name="Myers L.L."/>
            <person name="Chung G.-T."/>
            <person name="Escheverria P."/>
            <person name="Fraser C.M."/>
            <person name="Sadzewicz L."/>
            <person name="Shefchek K.A."/>
            <person name="Tallon L."/>
            <person name="Das S.P."/>
            <person name="Daugherty S."/>
            <person name="Mongodin E.F."/>
        </authorList>
    </citation>
    <scope>NUCLEOTIDE SEQUENCE [LARGE SCALE GENOMIC DNA]</scope>
    <source>
        <strain evidence="2">3998T</strain>
        <strain evidence="3">3998T(B)3</strain>
    </source>
</reference>
<sequence length="45" mass="5358">MIDNQNNVEIFAQIKKASYLCCIRRTFFETQESFYLSNLHKLTAK</sequence>
<proteinExistence type="predicted"/>
<evidence type="ECO:0000313" key="2">
    <source>
        <dbReference type="EMBL" id="EXY93127.1"/>
    </source>
</evidence>
<dbReference type="AlphaFoldDB" id="A0A015UEF2"/>
<dbReference type="PATRIC" id="fig|1339316.3.peg.206"/>
<name>A0A015UEF2_BACFG</name>
<organism evidence="2 3">
    <name type="scientific">Bacteroides fragilis str. 3998T(B)3</name>
    <dbReference type="NCBI Taxonomy" id="1339316"/>
    <lineage>
        <taxon>Bacteria</taxon>
        <taxon>Pseudomonadati</taxon>
        <taxon>Bacteroidota</taxon>
        <taxon>Bacteroidia</taxon>
        <taxon>Bacteroidales</taxon>
        <taxon>Bacteroidaceae</taxon>
        <taxon>Bacteroides</taxon>
    </lineage>
</organism>
<evidence type="ECO:0000313" key="1">
    <source>
        <dbReference type="EMBL" id="EXY92889.1"/>
    </source>
</evidence>
<dbReference type="Proteomes" id="UP000020773">
    <property type="component" value="Unassembled WGS sequence"/>
</dbReference>